<feature type="non-terminal residue" evidence="1">
    <location>
        <position position="212"/>
    </location>
</feature>
<evidence type="ECO:0000313" key="2">
    <source>
        <dbReference type="Proteomes" id="UP000076584"/>
    </source>
</evidence>
<protein>
    <submittedName>
        <fullName evidence="1">Ankyrin repeat protein</fullName>
    </submittedName>
</protein>
<dbReference type="AlphaFoldDB" id="A0A162NHN3"/>
<dbReference type="STRING" id="1573173.A0A162NHN3"/>
<comment type="caution">
    <text evidence="1">The sequence shown here is derived from an EMBL/GenBank/DDBJ whole genome shotgun (WGS) entry which is preliminary data.</text>
</comment>
<reference evidence="1 2" key="1">
    <citation type="submission" date="2015-06" db="EMBL/GenBank/DDBJ databases">
        <title>Survival trade-offs in plant roots during colonization by closely related pathogenic and mutualistic fungi.</title>
        <authorList>
            <person name="Hacquard S."/>
            <person name="Kracher B."/>
            <person name="Hiruma K."/>
            <person name="Weinman A."/>
            <person name="Muench P."/>
            <person name="Garrido Oter R."/>
            <person name="Ver Loren van Themaat E."/>
            <person name="Dallerey J.-F."/>
            <person name="Damm U."/>
            <person name="Henrissat B."/>
            <person name="Lespinet O."/>
            <person name="Thon M."/>
            <person name="Kemen E."/>
            <person name="McHardy A.C."/>
            <person name="Schulze-Lefert P."/>
            <person name="O'Connell R.J."/>
        </authorList>
    </citation>
    <scope>NUCLEOTIDE SEQUENCE [LARGE SCALE GENOMIC DNA]</scope>
    <source>
        <strain evidence="1 2">MAFF 238704</strain>
    </source>
</reference>
<feature type="non-terminal residue" evidence="1">
    <location>
        <position position="1"/>
    </location>
</feature>
<keyword evidence="2" id="KW-1185">Reference proteome</keyword>
<gene>
    <name evidence="1" type="ORF">CI238_06204</name>
</gene>
<sequence>LIPNLCDACVQGQLEEVNRLIRKWKAMGPDAMPPPGPEQYPIGSLEPILYFAIRQHQAPIVSYLLDEGMKFSRLAQIEASQSRCGPPIWQVFLDHGWDISHTNSAADPPPLAFVLDDKEFVEWYLAHGADPNAEAKYGWIPWLRAITFAPLEIIKMLHAADGRLDLAVPFVGLGPESKRRNSSESMEVLQYLLDNGADINARLFAHNHYNYR</sequence>
<name>A0A162NHN3_COLIC</name>
<organism evidence="1 2">
    <name type="scientific">Colletotrichum incanum</name>
    <name type="common">Soybean anthracnose fungus</name>
    <dbReference type="NCBI Taxonomy" id="1573173"/>
    <lineage>
        <taxon>Eukaryota</taxon>
        <taxon>Fungi</taxon>
        <taxon>Dikarya</taxon>
        <taxon>Ascomycota</taxon>
        <taxon>Pezizomycotina</taxon>
        <taxon>Sordariomycetes</taxon>
        <taxon>Hypocreomycetidae</taxon>
        <taxon>Glomerellales</taxon>
        <taxon>Glomerellaceae</taxon>
        <taxon>Colletotrichum</taxon>
        <taxon>Colletotrichum spaethianum species complex</taxon>
    </lineage>
</organism>
<dbReference type="Gene3D" id="1.25.40.20">
    <property type="entry name" value="Ankyrin repeat-containing domain"/>
    <property type="match status" value="1"/>
</dbReference>
<dbReference type="Proteomes" id="UP000076584">
    <property type="component" value="Unassembled WGS sequence"/>
</dbReference>
<dbReference type="InterPro" id="IPR036770">
    <property type="entry name" value="Ankyrin_rpt-contain_sf"/>
</dbReference>
<evidence type="ECO:0000313" key="1">
    <source>
        <dbReference type="EMBL" id="KZL85948.1"/>
    </source>
</evidence>
<dbReference type="SUPFAM" id="SSF48403">
    <property type="entry name" value="Ankyrin repeat"/>
    <property type="match status" value="1"/>
</dbReference>
<dbReference type="EMBL" id="LFIW01000552">
    <property type="protein sequence ID" value="KZL85948.1"/>
    <property type="molecule type" value="Genomic_DNA"/>
</dbReference>
<accession>A0A162NHN3</accession>
<proteinExistence type="predicted"/>